<evidence type="ECO:0000313" key="2">
    <source>
        <dbReference type="Proteomes" id="UP000319411"/>
    </source>
</evidence>
<dbReference type="AlphaFoldDB" id="A0A518XAP0"/>
<reference evidence="1 2" key="1">
    <citation type="submission" date="2018-10" db="EMBL/GenBank/DDBJ databases">
        <title>Genome Sequencing of Pantoea dispersa DSM 32899.</title>
        <authorList>
            <person name="Nawrath M."/>
            <person name="Ottenheim C."/>
            <person name="Wilm A."/>
            <person name="Zimmermann W."/>
            <person name="Wu J.C."/>
        </authorList>
    </citation>
    <scope>NUCLEOTIDE SEQUENCE [LARGE SCALE GENOMIC DNA]</scope>
    <source>
        <strain evidence="1 2">DSM 32899</strain>
    </source>
</reference>
<evidence type="ECO:0000313" key="1">
    <source>
        <dbReference type="EMBL" id="QDY41264.1"/>
    </source>
</evidence>
<name>A0A518XAP0_9GAMM</name>
<protein>
    <submittedName>
        <fullName evidence="1">Uncharacterized protein</fullName>
    </submittedName>
</protein>
<sequence>MKNARFQRPQRHIKKKADIAISLSKRNVFMILVIASIAGAGQFSRKVQIFASTIHQFVHKIFLS</sequence>
<organism evidence="1 2">
    <name type="scientific">Candidatus Pantoea soli</name>
    <dbReference type="NCBI Taxonomy" id="3098669"/>
    <lineage>
        <taxon>Bacteria</taxon>
        <taxon>Pseudomonadati</taxon>
        <taxon>Pseudomonadota</taxon>
        <taxon>Gammaproteobacteria</taxon>
        <taxon>Enterobacterales</taxon>
        <taxon>Erwiniaceae</taxon>
        <taxon>Pantoea</taxon>
    </lineage>
</organism>
<proteinExistence type="predicted"/>
<keyword evidence="2" id="KW-1185">Reference proteome</keyword>
<dbReference type="Proteomes" id="UP000319411">
    <property type="component" value="Chromosome"/>
</dbReference>
<accession>A0A518XAP0</accession>
<dbReference type="KEGG" id="pdis:D8B20_04830"/>
<gene>
    <name evidence="1" type="ORF">D8B20_04830</name>
</gene>
<dbReference type="EMBL" id="CP032702">
    <property type="protein sequence ID" value="QDY41264.1"/>
    <property type="molecule type" value="Genomic_DNA"/>
</dbReference>